<dbReference type="InterPro" id="IPR003439">
    <property type="entry name" value="ABC_transporter-like_ATP-bd"/>
</dbReference>
<evidence type="ECO:0000256" key="3">
    <source>
        <dbReference type="ARBA" id="ARBA00022475"/>
    </source>
</evidence>
<evidence type="ECO:0000256" key="12">
    <source>
        <dbReference type="SAM" id="Phobius"/>
    </source>
</evidence>
<dbReference type="InterPro" id="IPR036640">
    <property type="entry name" value="ABC1_TM_sf"/>
</dbReference>
<dbReference type="FunFam" id="3.40.50.300:FF:000221">
    <property type="entry name" value="Multidrug ABC transporter ATP-binding protein"/>
    <property type="match status" value="1"/>
</dbReference>
<dbReference type="InterPro" id="IPR003593">
    <property type="entry name" value="AAA+_ATPase"/>
</dbReference>
<dbReference type="GO" id="GO:0015421">
    <property type="term" value="F:ABC-type oligopeptide transporter activity"/>
    <property type="evidence" value="ECO:0007669"/>
    <property type="project" value="TreeGrafter"/>
</dbReference>
<feature type="transmembrane region" description="Helical" evidence="12">
    <location>
        <begin position="66"/>
        <end position="84"/>
    </location>
</feature>
<evidence type="ECO:0000256" key="10">
    <source>
        <dbReference type="ARBA" id="ARBA00023055"/>
    </source>
</evidence>
<accession>A0AA86J0D5</accession>
<evidence type="ECO:0000313" key="16">
    <source>
        <dbReference type="Proteomes" id="UP001329151"/>
    </source>
</evidence>
<keyword evidence="16" id="KW-1185">Reference proteome</keyword>
<keyword evidence="11 12" id="KW-0472">Membrane</keyword>
<organism evidence="15 16">
    <name type="scientific">Limnobacter thiooxidans</name>
    <dbReference type="NCBI Taxonomy" id="131080"/>
    <lineage>
        <taxon>Bacteria</taxon>
        <taxon>Pseudomonadati</taxon>
        <taxon>Pseudomonadota</taxon>
        <taxon>Betaproteobacteria</taxon>
        <taxon>Burkholderiales</taxon>
        <taxon>Burkholderiaceae</taxon>
        <taxon>Limnobacter</taxon>
    </lineage>
</organism>
<dbReference type="PROSITE" id="PS00211">
    <property type="entry name" value="ABC_TRANSPORTER_1"/>
    <property type="match status" value="1"/>
</dbReference>
<evidence type="ECO:0000256" key="8">
    <source>
        <dbReference type="ARBA" id="ARBA00022967"/>
    </source>
</evidence>
<feature type="domain" description="ABC transmembrane type-1" evidence="14">
    <location>
        <begin position="30"/>
        <end position="310"/>
    </location>
</feature>
<dbReference type="CDD" id="cd18552">
    <property type="entry name" value="ABC_6TM_MsbA_like"/>
    <property type="match status" value="1"/>
</dbReference>
<name>A0AA86J0D5_9BURK</name>
<keyword evidence="4" id="KW-0997">Cell inner membrane</keyword>
<evidence type="ECO:0000256" key="9">
    <source>
        <dbReference type="ARBA" id="ARBA00022989"/>
    </source>
</evidence>
<proteinExistence type="predicted"/>
<keyword evidence="8" id="KW-1278">Translocase</keyword>
<dbReference type="EMBL" id="AP028947">
    <property type="protein sequence ID" value="BET27154.1"/>
    <property type="molecule type" value="Genomic_DNA"/>
</dbReference>
<evidence type="ECO:0000313" key="15">
    <source>
        <dbReference type="EMBL" id="BET27154.1"/>
    </source>
</evidence>
<evidence type="ECO:0000259" key="13">
    <source>
        <dbReference type="PROSITE" id="PS50893"/>
    </source>
</evidence>
<dbReference type="PROSITE" id="PS50929">
    <property type="entry name" value="ABC_TM1F"/>
    <property type="match status" value="1"/>
</dbReference>
<evidence type="ECO:0000256" key="11">
    <source>
        <dbReference type="ARBA" id="ARBA00023136"/>
    </source>
</evidence>
<feature type="domain" description="ABC transporter" evidence="13">
    <location>
        <begin position="342"/>
        <end position="578"/>
    </location>
</feature>
<feature type="transmembrane region" description="Helical" evidence="12">
    <location>
        <begin position="23"/>
        <end position="45"/>
    </location>
</feature>
<evidence type="ECO:0000256" key="1">
    <source>
        <dbReference type="ARBA" id="ARBA00004651"/>
    </source>
</evidence>
<dbReference type="Pfam" id="PF00664">
    <property type="entry name" value="ABC_membrane"/>
    <property type="match status" value="1"/>
</dbReference>
<dbReference type="SMART" id="SM00382">
    <property type="entry name" value="AAA"/>
    <property type="match status" value="1"/>
</dbReference>
<feature type="transmembrane region" description="Helical" evidence="12">
    <location>
        <begin position="138"/>
        <end position="160"/>
    </location>
</feature>
<dbReference type="Pfam" id="PF00005">
    <property type="entry name" value="ABC_tran"/>
    <property type="match status" value="1"/>
</dbReference>
<dbReference type="InterPro" id="IPR011527">
    <property type="entry name" value="ABC1_TM_dom"/>
</dbReference>
<keyword evidence="9 12" id="KW-1133">Transmembrane helix</keyword>
<dbReference type="InterPro" id="IPR011917">
    <property type="entry name" value="ABC_transpr_lipidA"/>
</dbReference>
<dbReference type="PANTHER" id="PTHR43394">
    <property type="entry name" value="ATP-DEPENDENT PERMEASE MDL1, MITOCHONDRIAL"/>
    <property type="match status" value="1"/>
</dbReference>
<dbReference type="SUPFAM" id="SSF52540">
    <property type="entry name" value="P-loop containing nucleoside triphosphate hydrolases"/>
    <property type="match status" value="1"/>
</dbReference>
<evidence type="ECO:0000256" key="2">
    <source>
        <dbReference type="ARBA" id="ARBA00022448"/>
    </source>
</evidence>
<gene>
    <name evidence="15" type="primary">msbA</name>
    <name evidence="15" type="ORF">RGQ30_26550</name>
</gene>
<dbReference type="InterPro" id="IPR017871">
    <property type="entry name" value="ABC_transporter-like_CS"/>
</dbReference>
<keyword evidence="7" id="KW-0067">ATP-binding</keyword>
<evidence type="ECO:0000256" key="7">
    <source>
        <dbReference type="ARBA" id="ARBA00022840"/>
    </source>
</evidence>
<keyword evidence="2" id="KW-0813">Transport</keyword>
<sequence>MPNNIDYTAKGLYKRLLSYSLRYWPLFTTSLVALVFAAVTEPLFASLMKPLIDENFSGQRTEMAKWLPVIIIVLFLVRGLATYINEYCSAKLAGLVVHDLRFDMLSGILRFPNSYFVEQPAGKIISTVSTNVDAVTEAGFNIITVLIRDGAIVIGLMAILLYTNWQLTLICFAILPLIAVGVSVAAKRLNRFAHSAQTSHADLVQSISEVIGAQKIIKIYGAQKVETERFMKSADEIMKSRVKLVATSAANSAIVQWILAVAVAAVVYFAGILAESNSMTAGDFASFMTAMMMLLAPVKRLTNINQQLQKGLAAADNVFRVVDRPIENSSGTHTTDRALGYIEFNQVGLTFPGADAPTLSQINLWVKPGQTVGIVGVSGGGKSTLINLLPRFLDPSSGVVKLDSVDLKQWDLQCLRRQIAVVTQESHLLNDTVRNNIAYGEMRGATDEAILEAARMANALPFIEKLEHGLDTVLGDNGLRLSGGQRQRISIARAFLKNAPILILDEATSALDSEAEREVQEDMERLRHGRTTLVIAHRLSTLTTADFIIVLDQGQLIEQGTHQELLAKQGKYHYLHSIQNQSGENSH</sequence>
<dbReference type="Proteomes" id="UP001329151">
    <property type="component" value="Chromosome"/>
</dbReference>
<dbReference type="Gene3D" id="1.20.1560.10">
    <property type="entry name" value="ABC transporter type 1, transmembrane domain"/>
    <property type="match status" value="1"/>
</dbReference>
<comment type="subcellular location">
    <subcellularLocation>
        <location evidence="1">Cell membrane</location>
        <topology evidence="1">Multi-pass membrane protein</topology>
    </subcellularLocation>
</comment>
<dbReference type="RefSeq" id="WP_130557739.1">
    <property type="nucleotide sequence ID" value="NZ_AP028947.1"/>
</dbReference>
<reference evidence="15 16" key="1">
    <citation type="submission" date="2023-10" db="EMBL/GenBank/DDBJ databases">
        <title>Complete Genome Sequence of Limnobacter thiooxidans CS-K2T, Isolated from freshwater lake sediments in Bavaria, Germany.</title>
        <authorList>
            <person name="Naruki M."/>
            <person name="Watanabe A."/>
            <person name="Warashina T."/>
            <person name="Morita T."/>
            <person name="Arakawa K."/>
        </authorList>
    </citation>
    <scope>NUCLEOTIDE SEQUENCE [LARGE SCALE GENOMIC DNA]</scope>
    <source>
        <strain evidence="15 16">CS-K2</strain>
    </source>
</reference>
<feature type="transmembrane region" description="Helical" evidence="12">
    <location>
        <begin position="167"/>
        <end position="186"/>
    </location>
</feature>
<dbReference type="GO" id="GO:0034040">
    <property type="term" value="F:ATPase-coupled lipid transmembrane transporter activity"/>
    <property type="evidence" value="ECO:0007669"/>
    <property type="project" value="InterPro"/>
</dbReference>
<dbReference type="GO" id="GO:0005886">
    <property type="term" value="C:plasma membrane"/>
    <property type="evidence" value="ECO:0007669"/>
    <property type="project" value="UniProtKB-SubCell"/>
</dbReference>
<dbReference type="AlphaFoldDB" id="A0AA86J0D5"/>
<evidence type="ECO:0000256" key="6">
    <source>
        <dbReference type="ARBA" id="ARBA00022741"/>
    </source>
</evidence>
<keyword evidence="5 12" id="KW-0812">Transmembrane</keyword>
<dbReference type="KEGG" id="lto:RGQ30_26550"/>
<keyword evidence="3" id="KW-1003">Cell membrane</keyword>
<dbReference type="Gene3D" id="3.40.50.300">
    <property type="entry name" value="P-loop containing nucleotide triphosphate hydrolases"/>
    <property type="match status" value="1"/>
</dbReference>
<protein>
    <submittedName>
        <fullName evidence="15">Lipid A export permease/ATP-binding protein MsbA</fullName>
    </submittedName>
</protein>
<evidence type="ECO:0000256" key="5">
    <source>
        <dbReference type="ARBA" id="ARBA00022692"/>
    </source>
</evidence>
<dbReference type="InterPro" id="IPR039421">
    <property type="entry name" value="Type_1_exporter"/>
</dbReference>
<keyword evidence="6" id="KW-0547">Nucleotide-binding</keyword>
<keyword evidence="10" id="KW-0445">Lipid transport</keyword>
<dbReference type="SUPFAM" id="SSF90123">
    <property type="entry name" value="ABC transporter transmembrane region"/>
    <property type="match status" value="1"/>
</dbReference>
<dbReference type="InterPro" id="IPR027417">
    <property type="entry name" value="P-loop_NTPase"/>
</dbReference>
<dbReference type="PROSITE" id="PS50893">
    <property type="entry name" value="ABC_TRANSPORTER_2"/>
    <property type="match status" value="1"/>
</dbReference>
<dbReference type="GO" id="GO:0016887">
    <property type="term" value="F:ATP hydrolysis activity"/>
    <property type="evidence" value="ECO:0007669"/>
    <property type="project" value="InterPro"/>
</dbReference>
<dbReference type="GO" id="GO:0005524">
    <property type="term" value="F:ATP binding"/>
    <property type="evidence" value="ECO:0007669"/>
    <property type="project" value="UniProtKB-KW"/>
</dbReference>
<feature type="transmembrane region" description="Helical" evidence="12">
    <location>
        <begin position="254"/>
        <end position="274"/>
    </location>
</feature>
<evidence type="ECO:0000259" key="14">
    <source>
        <dbReference type="PROSITE" id="PS50929"/>
    </source>
</evidence>
<dbReference type="PANTHER" id="PTHR43394:SF1">
    <property type="entry name" value="ATP-BINDING CASSETTE SUB-FAMILY B MEMBER 10, MITOCHONDRIAL"/>
    <property type="match status" value="1"/>
</dbReference>
<dbReference type="NCBIfam" id="TIGR02203">
    <property type="entry name" value="MsbA_lipidA"/>
    <property type="match status" value="1"/>
</dbReference>
<evidence type="ECO:0000256" key="4">
    <source>
        <dbReference type="ARBA" id="ARBA00022519"/>
    </source>
</evidence>